<evidence type="ECO:0000256" key="1">
    <source>
        <dbReference type="SAM" id="Phobius"/>
    </source>
</evidence>
<feature type="transmembrane region" description="Helical" evidence="1">
    <location>
        <begin position="20"/>
        <end position="43"/>
    </location>
</feature>
<keyword evidence="3" id="KW-1185">Reference proteome</keyword>
<organism evidence="2 3">
    <name type="scientific">Pseudomonas fakonensis</name>
    <dbReference type="NCBI Taxonomy" id="2842355"/>
    <lineage>
        <taxon>Bacteria</taxon>
        <taxon>Pseudomonadati</taxon>
        <taxon>Pseudomonadota</taxon>
        <taxon>Gammaproteobacteria</taxon>
        <taxon>Pseudomonadales</taxon>
        <taxon>Pseudomonadaceae</taxon>
        <taxon>Pseudomonas</taxon>
    </lineage>
</organism>
<keyword evidence="1" id="KW-1133">Transmembrane helix</keyword>
<name>A0ABX8NAN6_9PSED</name>
<reference evidence="2" key="1">
    <citation type="journal article" date="2021" name="Microorganisms">
        <title>The Ever-Expanding Pseudomonas Genus: Description of 43 New Species and Partition of the Pseudomonas putida Group.</title>
        <authorList>
            <person name="Girard L."/>
            <person name="Lood C."/>
            <person name="Hofte M."/>
            <person name="Vandamme P."/>
            <person name="Rokni-Zadeh H."/>
            <person name="van Noort V."/>
            <person name="Lavigne R."/>
            <person name="De Mot R."/>
        </authorList>
    </citation>
    <scope>NUCLEOTIDE SEQUENCE</scope>
    <source>
        <strain evidence="2">COW40</strain>
    </source>
</reference>
<dbReference type="RefSeq" id="WP_217842807.1">
    <property type="nucleotide sequence ID" value="NZ_CP077076.1"/>
</dbReference>
<protein>
    <submittedName>
        <fullName evidence="2">Uncharacterized protein</fullName>
    </submittedName>
</protein>
<gene>
    <name evidence="2" type="ORF">KSS94_09935</name>
</gene>
<keyword evidence="1" id="KW-0472">Membrane</keyword>
<feature type="transmembrane region" description="Helical" evidence="1">
    <location>
        <begin position="49"/>
        <end position="67"/>
    </location>
</feature>
<dbReference type="Proteomes" id="UP001046350">
    <property type="component" value="Chromosome"/>
</dbReference>
<evidence type="ECO:0000313" key="2">
    <source>
        <dbReference type="EMBL" id="QXH53406.1"/>
    </source>
</evidence>
<evidence type="ECO:0000313" key="3">
    <source>
        <dbReference type="Proteomes" id="UP001046350"/>
    </source>
</evidence>
<accession>A0ABX8NAN6</accession>
<keyword evidence="1" id="KW-0812">Transmembrane</keyword>
<sequence>MRIKGEVTAALKMAATGSQIFTILLIFISGLSVLGSFFLIWAEKQNWDVFLWVAGVSGALAAGTWFMSRKDADLASGHATTIKLTDGEVTLSADPRLGTPAELLDKAANFAITLANRKALPVSNGLVDSNFNPIENSEEVANRTIVELNAMAKALLDQYSEKLGIKASQAIQVGKEVPVGLSQHEGPTA</sequence>
<proteinExistence type="predicted"/>
<dbReference type="EMBL" id="CP077076">
    <property type="protein sequence ID" value="QXH53406.1"/>
    <property type="molecule type" value="Genomic_DNA"/>
</dbReference>